<evidence type="ECO:0000313" key="1">
    <source>
        <dbReference type="EMBL" id="KER22321.1"/>
    </source>
</evidence>
<gene>
    <name evidence="1" type="ORF">T265_09565</name>
</gene>
<dbReference type="Proteomes" id="UP000054324">
    <property type="component" value="Unassembled WGS sequence"/>
</dbReference>
<protein>
    <submittedName>
        <fullName evidence="1">Uncharacterized protein</fullName>
    </submittedName>
</protein>
<sequence length="136" mass="15378">MYKVELGPGEECSAGFTRYSALYMVCGGPLASFDDADEFWNGYQYTIRVCIADTDANPNLFSVFTQLLRRSIILDIESEQVPPSTSVACSNLPRKTEKLVFQRAASLPYRRNPVVDVTKLQTLSGYFGWLERHPRL</sequence>
<accession>A0A074Z5B6</accession>
<dbReference type="KEGG" id="ovi:T265_09565"/>
<dbReference type="EMBL" id="KL596906">
    <property type="protein sequence ID" value="KER22321.1"/>
    <property type="molecule type" value="Genomic_DNA"/>
</dbReference>
<proteinExistence type="predicted"/>
<reference evidence="1 2" key="1">
    <citation type="submission" date="2013-11" db="EMBL/GenBank/DDBJ databases">
        <title>Opisthorchis viverrini - life in the bile duct.</title>
        <authorList>
            <person name="Young N.D."/>
            <person name="Nagarajan N."/>
            <person name="Lin S.J."/>
            <person name="Korhonen P.K."/>
            <person name="Jex A.R."/>
            <person name="Hall R.S."/>
            <person name="Safavi-Hemami H."/>
            <person name="Kaewkong W."/>
            <person name="Bertrand D."/>
            <person name="Gao S."/>
            <person name="Seet Q."/>
            <person name="Wongkham S."/>
            <person name="Teh B.T."/>
            <person name="Wongkham C."/>
            <person name="Intapan P.M."/>
            <person name="Maleewong W."/>
            <person name="Yang X."/>
            <person name="Hu M."/>
            <person name="Wang Z."/>
            <person name="Hofmann A."/>
            <person name="Sternberg P.W."/>
            <person name="Tan P."/>
            <person name="Wang J."/>
            <person name="Gasser R.B."/>
        </authorList>
    </citation>
    <scope>NUCLEOTIDE SEQUENCE [LARGE SCALE GENOMIC DNA]</scope>
</reference>
<organism evidence="1 2">
    <name type="scientific">Opisthorchis viverrini</name>
    <name type="common">Southeast Asian liver fluke</name>
    <dbReference type="NCBI Taxonomy" id="6198"/>
    <lineage>
        <taxon>Eukaryota</taxon>
        <taxon>Metazoa</taxon>
        <taxon>Spiralia</taxon>
        <taxon>Lophotrochozoa</taxon>
        <taxon>Platyhelminthes</taxon>
        <taxon>Trematoda</taxon>
        <taxon>Digenea</taxon>
        <taxon>Opisthorchiida</taxon>
        <taxon>Opisthorchiata</taxon>
        <taxon>Opisthorchiidae</taxon>
        <taxon>Opisthorchis</taxon>
    </lineage>
</organism>
<keyword evidence="2" id="KW-1185">Reference proteome</keyword>
<dbReference type="RefSeq" id="XP_009173938.1">
    <property type="nucleotide sequence ID" value="XM_009175674.1"/>
</dbReference>
<dbReference type="CTD" id="20323734"/>
<evidence type="ECO:0000313" key="2">
    <source>
        <dbReference type="Proteomes" id="UP000054324"/>
    </source>
</evidence>
<dbReference type="GeneID" id="20323734"/>
<name>A0A074Z5B6_OPIVI</name>
<dbReference type="AlphaFoldDB" id="A0A074Z5B6"/>